<dbReference type="InterPro" id="IPR046980">
    <property type="entry name" value="KefG/KefF"/>
</dbReference>
<reference evidence="3 4" key="1">
    <citation type="submission" date="2018-02" db="EMBL/GenBank/DDBJ databases">
        <title>Reclassifiation of [Polyangium] brachysporum DSM 7029 as Guopingzhaonella breviflexa gen. nov., sp. nov., a member of the family Comamonadaceae.</title>
        <authorList>
            <person name="Tang B."/>
        </authorList>
    </citation>
    <scope>NUCLEOTIDE SEQUENCE [LARGE SCALE GENOMIC DNA]</scope>
    <source>
        <strain evidence="3 4">DSM 15344</strain>
    </source>
</reference>
<feature type="domain" description="Flavodoxin-like fold" evidence="2">
    <location>
        <begin position="4"/>
        <end position="171"/>
    </location>
</feature>
<accession>A0A2S5TA13</accession>
<evidence type="ECO:0000256" key="1">
    <source>
        <dbReference type="ARBA" id="ARBA00023002"/>
    </source>
</evidence>
<dbReference type="SUPFAM" id="SSF52218">
    <property type="entry name" value="Flavoproteins"/>
    <property type="match status" value="1"/>
</dbReference>
<dbReference type="GO" id="GO:0010181">
    <property type="term" value="F:FMN binding"/>
    <property type="evidence" value="ECO:0007669"/>
    <property type="project" value="TreeGrafter"/>
</dbReference>
<evidence type="ECO:0000259" key="2">
    <source>
        <dbReference type="Pfam" id="PF02525"/>
    </source>
</evidence>
<dbReference type="RefSeq" id="WP_104355897.1">
    <property type="nucleotide sequence ID" value="NZ_CALFFA010000024.1"/>
</dbReference>
<dbReference type="EMBL" id="PSNY01000001">
    <property type="protein sequence ID" value="PPE71707.1"/>
    <property type="molecule type" value="Genomic_DNA"/>
</dbReference>
<dbReference type="AlphaFoldDB" id="A0A2S5TA13"/>
<dbReference type="Proteomes" id="UP000239406">
    <property type="component" value="Unassembled WGS sequence"/>
</dbReference>
<dbReference type="Pfam" id="PF02525">
    <property type="entry name" value="Flavodoxin_2"/>
    <property type="match status" value="1"/>
</dbReference>
<evidence type="ECO:0000313" key="4">
    <source>
        <dbReference type="Proteomes" id="UP000239406"/>
    </source>
</evidence>
<sequence length="182" mass="20357">MRPTLVLVAHPQMHLSRVNAALMKAAAGLGDEVVVRDLYAAYPDYLIDTAAEQQALREAELVVWVHPIRWYGMPPMMKLWLDEVLTAGWAYGAQGHALHGKSLWLVASTDGPRTAYQPDASGRPVFDLFLPPYEQTATVCGMRFLPPLVLRGAHRVTAAELQDHVDTFVQRLRSYPDWPELA</sequence>
<gene>
    <name evidence="3" type="ORF">C1702_01570</name>
</gene>
<dbReference type="GO" id="GO:0003955">
    <property type="term" value="F:NAD(P)H dehydrogenase (quinone) activity"/>
    <property type="evidence" value="ECO:0007669"/>
    <property type="project" value="TreeGrafter"/>
</dbReference>
<proteinExistence type="predicted"/>
<dbReference type="PANTHER" id="PTHR47307">
    <property type="entry name" value="GLUTATHIONE-REGULATED POTASSIUM-EFFLUX SYSTEM ANCILLARY PROTEIN KEFG"/>
    <property type="match status" value="1"/>
</dbReference>
<dbReference type="GO" id="GO:0009055">
    <property type="term" value="F:electron transfer activity"/>
    <property type="evidence" value="ECO:0007669"/>
    <property type="project" value="TreeGrafter"/>
</dbReference>
<comment type="caution">
    <text evidence="3">The sequence shown here is derived from an EMBL/GenBank/DDBJ whole genome shotgun (WGS) entry which is preliminary data.</text>
</comment>
<evidence type="ECO:0000313" key="3">
    <source>
        <dbReference type="EMBL" id="PPE71707.1"/>
    </source>
</evidence>
<dbReference type="InterPro" id="IPR029039">
    <property type="entry name" value="Flavoprotein-like_sf"/>
</dbReference>
<dbReference type="PANTHER" id="PTHR47307:SF1">
    <property type="entry name" value="GLUTATHIONE-REGULATED POTASSIUM-EFFLUX SYSTEM ANCILLARY PROTEIN KEFG"/>
    <property type="match status" value="1"/>
</dbReference>
<name>A0A2S5TA13_9BURK</name>
<keyword evidence="4" id="KW-1185">Reference proteome</keyword>
<dbReference type="InterPro" id="IPR003680">
    <property type="entry name" value="Flavodoxin_fold"/>
</dbReference>
<dbReference type="Gene3D" id="3.40.50.360">
    <property type="match status" value="1"/>
</dbReference>
<protein>
    <submittedName>
        <fullName evidence="3">NAD(P)H dehydrogenase</fullName>
    </submittedName>
</protein>
<keyword evidence="1" id="KW-0560">Oxidoreductase</keyword>
<organism evidence="3 4">
    <name type="scientific">Caldimonas thermodepolymerans</name>
    <dbReference type="NCBI Taxonomy" id="215580"/>
    <lineage>
        <taxon>Bacteria</taxon>
        <taxon>Pseudomonadati</taxon>
        <taxon>Pseudomonadota</taxon>
        <taxon>Betaproteobacteria</taxon>
        <taxon>Burkholderiales</taxon>
        <taxon>Sphaerotilaceae</taxon>
        <taxon>Caldimonas</taxon>
    </lineage>
</organism>